<comment type="caution">
    <text evidence="3">The sequence shown here is derived from an EMBL/GenBank/DDBJ whole genome shotgun (WGS) entry which is preliminary data.</text>
</comment>
<evidence type="ECO:0000313" key="3">
    <source>
        <dbReference type="EMBL" id="MBB3841749.1"/>
    </source>
</evidence>
<feature type="domain" description="Pyridoxamine 5'-phosphate oxidase N-terminal" evidence="2">
    <location>
        <begin position="44"/>
        <end position="140"/>
    </location>
</feature>
<dbReference type="InterPro" id="IPR012349">
    <property type="entry name" value="Split_barrel_FMN-bd"/>
</dbReference>
<dbReference type="Pfam" id="PF01243">
    <property type="entry name" value="PNPOx_N"/>
    <property type="match status" value="1"/>
</dbReference>
<reference evidence="3 4" key="1">
    <citation type="submission" date="2020-08" db="EMBL/GenBank/DDBJ databases">
        <title>Genomic Encyclopedia of Type Strains, Phase IV (KMG-IV): sequencing the most valuable type-strain genomes for metagenomic binning, comparative biology and taxonomic classification.</title>
        <authorList>
            <person name="Goeker M."/>
        </authorList>
    </citation>
    <scope>NUCLEOTIDE SEQUENCE [LARGE SCALE GENOMIC DNA]</scope>
    <source>
        <strain evidence="3 4">DSM 17976</strain>
    </source>
</reference>
<dbReference type="PANTHER" id="PTHR42815">
    <property type="entry name" value="FAD-BINDING, PUTATIVE (AFU_ORTHOLOGUE AFUA_6G07600)-RELATED"/>
    <property type="match status" value="1"/>
</dbReference>
<protein>
    <recommendedName>
        <fullName evidence="2">Pyridoxamine 5'-phosphate oxidase N-terminal domain-containing protein</fullName>
    </recommendedName>
</protein>
<dbReference type="AlphaFoldDB" id="A0A7W5ZRE9"/>
<organism evidence="3 4">
    <name type="scientific">Runella defluvii</name>
    <dbReference type="NCBI Taxonomy" id="370973"/>
    <lineage>
        <taxon>Bacteria</taxon>
        <taxon>Pseudomonadati</taxon>
        <taxon>Bacteroidota</taxon>
        <taxon>Cytophagia</taxon>
        <taxon>Cytophagales</taxon>
        <taxon>Spirosomataceae</taxon>
        <taxon>Runella</taxon>
    </lineage>
</organism>
<evidence type="ECO:0000259" key="2">
    <source>
        <dbReference type="Pfam" id="PF01243"/>
    </source>
</evidence>
<dbReference type="InterPro" id="IPR011576">
    <property type="entry name" value="Pyridox_Oxase_N"/>
</dbReference>
<gene>
    <name evidence="3" type="ORF">FHS57_005778</name>
</gene>
<keyword evidence="1" id="KW-0175">Coiled coil</keyword>
<dbReference type="EMBL" id="JACIBY010000020">
    <property type="protein sequence ID" value="MBB3841749.1"/>
    <property type="molecule type" value="Genomic_DNA"/>
</dbReference>
<dbReference type="Proteomes" id="UP000541352">
    <property type="component" value="Unassembled WGS sequence"/>
</dbReference>
<keyword evidence="4" id="KW-1185">Reference proteome</keyword>
<proteinExistence type="predicted"/>
<evidence type="ECO:0000256" key="1">
    <source>
        <dbReference type="SAM" id="Coils"/>
    </source>
</evidence>
<dbReference type="PANTHER" id="PTHR42815:SF2">
    <property type="entry name" value="FAD-BINDING, PUTATIVE (AFU_ORTHOLOGUE AFUA_6G07600)-RELATED"/>
    <property type="match status" value="1"/>
</dbReference>
<sequence>MAKNFAEIGFSSAAKKLQEKVGSRATYARMEAQTTYNGMSKFEQSFIAQRDSFYMATSGENGFPYIQHRGGPKGFLKVLDANRLGFIDFKGNMQYITVGNLATNNKVSLFLVDYPNKRRLKLYATAEVVELKDNPELHQLLDLEGYKFRPERMMVFHVEAYDWNCPQHITPRFTVEEIEEVLKPQYEHIKNLEAEIAELKEKLGQPIAN</sequence>
<dbReference type="Gene3D" id="2.30.110.10">
    <property type="entry name" value="Electron Transport, Fmn-binding Protein, Chain A"/>
    <property type="match status" value="1"/>
</dbReference>
<name>A0A7W5ZRE9_9BACT</name>
<dbReference type="SUPFAM" id="SSF50475">
    <property type="entry name" value="FMN-binding split barrel"/>
    <property type="match status" value="1"/>
</dbReference>
<feature type="coiled-coil region" evidence="1">
    <location>
        <begin position="182"/>
        <end position="209"/>
    </location>
</feature>
<evidence type="ECO:0000313" key="4">
    <source>
        <dbReference type="Proteomes" id="UP000541352"/>
    </source>
</evidence>
<accession>A0A7W5ZRE9</accession>
<dbReference type="RefSeq" id="WP_183979625.1">
    <property type="nucleotide sequence ID" value="NZ_JACIBY010000020.1"/>
</dbReference>